<dbReference type="EMBL" id="JAYMGO010000024">
    <property type="protein sequence ID" value="KAL1248986.1"/>
    <property type="molecule type" value="Genomic_DNA"/>
</dbReference>
<name>A0ABR3LA58_9TELE</name>
<dbReference type="Proteomes" id="UP001558613">
    <property type="component" value="Unassembled WGS sequence"/>
</dbReference>
<reference evidence="2 3" key="1">
    <citation type="submission" date="2023-09" db="EMBL/GenBank/DDBJ databases">
        <authorList>
            <person name="Wang M."/>
        </authorList>
    </citation>
    <scope>NUCLEOTIDE SEQUENCE [LARGE SCALE GENOMIC DNA]</scope>
    <source>
        <strain evidence="2">GT-2023</strain>
        <tissue evidence="2">Liver</tissue>
    </source>
</reference>
<accession>A0ABR3LA58</accession>
<comment type="caution">
    <text evidence="2">The sequence shown here is derived from an EMBL/GenBank/DDBJ whole genome shotgun (WGS) entry which is preliminary data.</text>
</comment>
<sequence>MVSSTLKQGREKDQERTRNKKGVQLANRRLVEKFPPDGWLWRFSKEEIVTFFLKPCCDSTGWSSEIQPNRELRL</sequence>
<feature type="compositionally biased region" description="Basic and acidic residues" evidence="1">
    <location>
        <begin position="8"/>
        <end position="17"/>
    </location>
</feature>
<feature type="region of interest" description="Disordered" evidence="1">
    <location>
        <begin position="1"/>
        <end position="22"/>
    </location>
</feature>
<evidence type="ECO:0000313" key="2">
    <source>
        <dbReference type="EMBL" id="KAL1248986.1"/>
    </source>
</evidence>
<evidence type="ECO:0000256" key="1">
    <source>
        <dbReference type="SAM" id="MobiDB-lite"/>
    </source>
</evidence>
<proteinExistence type="predicted"/>
<evidence type="ECO:0000313" key="3">
    <source>
        <dbReference type="Proteomes" id="UP001558613"/>
    </source>
</evidence>
<organism evidence="2 3">
    <name type="scientific">Cirrhinus molitorella</name>
    <name type="common">mud carp</name>
    <dbReference type="NCBI Taxonomy" id="172907"/>
    <lineage>
        <taxon>Eukaryota</taxon>
        <taxon>Metazoa</taxon>
        <taxon>Chordata</taxon>
        <taxon>Craniata</taxon>
        <taxon>Vertebrata</taxon>
        <taxon>Euteleostomi</taxon>
        <taxon>Actinopterygii</taxon>
        <taxon>Neopterygii</taxon>
        <taxon>Teleostei</taxon>
        <taxon>Ostariophysi</taxon>
        <taxon>Cypriniformes</taxon>
        <taxon>Cyprinidae</taxon>
        <taxon>Labeoninae</taxon>
        <taxon>Labeonini</taxon>
        <taxon>Cirrhinus</taxon>
    </lineage>
</organism>
<gene>
    <name evidence="2" type="ORF">QQF64_022304</name>
</gene>
<protein>
    <submittedName>
        <fullName evidence="2">Uncharacterized protein</fullName>
    </submittedName>
</protein>
<keyword evidence="3" id="KW-1185">Reference proteome</keyword>